<evidence type="ECO:0000256" key="7">
    <source>
        <dbReference type="ARBA" id="ARBA00023187"/>
    </source>
</evidence>
<dbReference type="OMA" id="KCETCKV"/>
<keyword evidence="7" id="KW-0508">mRNA splicing</keyword>
<accession>A0A0P9FD60</accession>
<dbReference type="GO" id="GO:0005681">
    <property type="term" value="C:spliceosomal complex"/>
    <property type="evidence" value="ECO:0007669"/>
    <property type="project" value="UniProtKB-KW"/>
</dbReference>
<dbReference type="PANTHER" id="PTHR11805:SF1">
    <property type="entry name" value="CYSTEINE-RICH PDZ-BINDING PROTEIN"/>
    <property type="match status" value="1"/>
</dbReference>
<feature type="region of interest" description="Disordered" evidence="9">
    <location>
        <begin position="1"/>
        <end position="60"/>
    </location>
</feature>
<evidence type="ECO:0000256" key="8">
    <source>
        <dbReference type="ARBA" id="ARBA00032518"/>
    </source>
</evidence>
<dbReference type="OrthoDB" id="147332at2759"/>
<evidence type="ECO:0000256" key="9">
    <source>
        <dbReference type="SAM" id="MobiDB-lite"/>
    </source>
</evidence>
<keyword evidence="5" id="KW-0507">mRNA processing</keyword>
<keyword evidence="11" id="KW-1185">Reference proteome</keyword>
<keyword evidence="6" id="KW-0747">Spliceosome</keyword>
<evidence type="ECO:0000313" key="11">
    <source>
        <dbReference type="Proteomes" id="UP000053890"/>
    </source>
</evidence>
<comment type="subcellular location">
    <subcellularLocation>
        <location evidence="1">Cytoplasm</location>
    </subcellularLocation>
</comment>
<sequence length="196" mass="19668">MVSRRSLSPPRLGTSSPPAATFGPCPVLYPLSDAAPKQPLPPEASELTSSSPPSPPLAAAAVVPPRPQVCAKCEKKLAKAGVSQMAATSVWDKPGTSAAGGRKVGENKLLSSKARYSPYAPAAAGAAGDKKGKGKATGATDLAGGSGGAVARCEVCRSVTARPGAKYCQGCAYKKGACAMCGKQILDTSGYKMSSK</sequence>
<dbReference type="GO" id="GO:0031122">
    <property type="term" value="P:cytoplasmic microtubule organization"/>
    <property type="evidence" value="ECO:0007669"/>
    <property type="project" value="TreeGrafter"/>
</dbReference>
<evidence type="ECO:0000313" key="10">
    <source>
        <dbReference type="EMBL" id="KPV73675.1"/>
    </source>
</evidence>
<evidence type="ECO:0000256" key="2">
    <source>
        <dbReference type="ARBA" id="ARBA00009021"/>
    </source>
</evidence>
<dbReference type="EMBL" id="KQ474082">
    <property type="protein sequence ID" value="KPV73675.1"/>
    <property type="molecule type" value="Genomic_DNA"/>
</dbReference>
<dbReference type="GO" id="GO:0008380">
    <property type="term" value="P:RNA splicing"/>
    <property type="evidence" value="ECO:0007669"/>
    <property type="project" value="UniProtKB-KW"/>
</dbReference>
<proteinExistence type="inferred from homology"/>
<dbReference type="Pfam" id="PF10235">
    <property type="entry name" value="Cript"/>
    <property type="match status" value="1"/>
</dbReference>
<dbReference type="PANTHER" id="PTHR11805">
    <property type="entry name" value="CYSTEINE-RICH PDZ-BINDING PROTEIN"/>
    <property type="match status" value="1"/>
</dbReference>
<comment type="similarity">
    <text evidence="2">Belongs to the CRIPT family.</text>
</comment>
<organism evidence="10 11">
    <name type="scientific">Rhodotorula graminis (strain WP1)</name>
    <dbReference type="NCBI Taxonomy" id="578459"/>
    <lineage>
        <taxon>Eukaryota</taxon>
        <taxon>Fungi</taxon>
        <taxon>Dikarya</taxon>
        <taxon>Basidiomycota</taxon>
        <taxon>Pucciniomycotina</taxon>
        <taxon>Microbotryomycetes</taxon>
        <taxon>Sporidiobolales</taxon>
        <taxon>Sporidiobolaceae</taxon>
        <taxon>Rhodotorula</taxon>
    </lineage>
</organism>
<dbReference type="RefSeq" id="XP_018269724.1">
    <property type="nucleotide sequence ID" value="XM_018412344.1"/>
</dbReference>
<dbReference type="GO" id="GO:0005737">
    <property type="term" value="C:cytoplasm"/>
    <property type="evidence" value="ECO:0007669"/>
    <property type="project" value="UniProtKB-SubCell"/>
</dbReference>
<dbReference type="GeneID" id="28972793"/>
<dbReference type="GO" id="GO:0006397">
    <property type="term" value="P:mRNA processing"/>
    <property type="evidence" value="ECO:0007669"/>
    <property type="project" value="UniProtKB-KW"/>
</dbReference>
<gene>
    <name evidence="10" type="ORF">RHOBADRAFT_16921</name>
</gene>
<evidence type="ECO:0000256" key="6">
    <source>
        <dbReference type="ARBA" id="ARBA00022728"/>
    </source>
</evidence>
<name>A0A0P9FD60_RHOGW</name>
<keyword evidence="4" id="KW-0963">Cytoplasm</keyword>
<dbReference type="Proteomes" id="UP000053890">
    <property type="component" value="Unassembled WGS sequence"/>
</dbReference>
<protein>
    <recommendedName>
        <fullName evidence="3">Cysteine-rich PDZ-binding protein</fullName>
    </recommendedName>
    <alternativeName>
        <fullName evidence="8">Cysteine-rich interactor of PDZ three</fullName>
    </alternativeName>
</protein>
<feature type="region of interest" description="Disordered" evidence="9">
    <location>
        <begin position="123"/>
        <end position="147"/>
    </location>
</feature>
<feature type="compositionally biased region" description="Low complexity" evidence="9">
    <location>
        <begin position="43"/>
        <end position="60"/>
    </location>
</feature>
<dbReference type="AlphaFoldDB" id="A0A0P9FD60"/>
<evidence type="ECO:0000256" key="5">
    <source>
        <dbReference type="ARBA" id="ARBA00022664"/>
    </source>
</evidence>
<dbReference type="STRING" id="578459.A0A0P9FD60"/>
<reference evidence="10 11" key="1">
    <citation type="journal article" date="2015" name="Front. Microbiol.">
        <title>Genome sequence of the plant growth promoting endophytic yeast Rhodotorula graminis WP1.</title>
        <authorList>
            <person name="Firrincieli A."/>
            <person name="Otillar R."/>
            <person name="Salamov A."/>
            <person name="Schmutz J."/>
            <person name="Khan Z."/>
            <person name="Redman R.S."/>
            <person name="Fleck N.D."/>
            <person name="Lindquist E."/>
            <person name="Grigoriev I.V."/>
            <person name="Doty S.L."/>
        </authorList>
    </citation>
    <scope>NUCLEOTIDE SEQUENCE [LARGE SCALE GENOMIC DNA]</scope>
    <source>
        <strain evidence="10 11">WP1</strain>
    </source>
</reference>
<dbReference type="GO" id="GO:0008017">
    <property type="term" value="F:microtubule binding"/>
    <property type="evidence" value="ECO:0007669"/>
    <property type="project" value="TreeGrafter"/>
</dbReference>
<evidence type="ECO:0000256" key="1">
    <source>
        <dbReference type="ARBA" id="ARBA00004496"/>
    </source>
</evidence>
<evidence type="ECO:0000256" key="3">
    <source>
        <dbReference type="ARBA" id="ARBA00018615"/>
    </source>
</evidence>
<evidence type="ECO:0000256" key="4">
    <source>
        <dbReference type="ARBA" id="ARBA00022490"/>
    </source>
</evidence>
<dbReference type="InterPro" id="IPR019367">
    <property type="entry name" value="PDZ-binding_CRIPT"/>
</dbReference>